<evidence type="ECO:0000256" key="8">
    <source>
        <dbReference type="ARBA" id="ARBA00023014"/>
    </source>
</evidence>
<dbReference type="PROSITE" id="PS51449">
    <property type="entry name" value="MTTASE_N"/>
    <property type="match status" value="1"/>
</dbReference>
<dbReference type="FunFam" id="3.80.30.20:FF:000001">
    <property type="entry name" value="tRNA-2-methylthio-N(6)-dimethylallyladenosine synthase 2"/>
    <property type="match status" value="1"/>
</dbReference>
<feature type="domain" description="MTTase N-terminal" evidence="9">
    <location>
        <begin position="34"/>
        <end position="150"/>
    </location>
</feature>
<evidence type="ECO:0000256" key="5">
    <source>
        <dbReference type="ARBA" id="ARBA00022691"/>
    </source>
</evidence>
<dbReference type="InterPro" id="IPR005839">
    <property type="entry name" value="Methylthiotransferase"/>
</dbReference>
<dbReference type="GO" id="GO:0046872">
    <property type="term" value="F:metal ion binding"/>
    <property type="evidence" value="ECO:0007669"/>
    <property type="project" value="UniProtKB-KW"/>
</dbReference>
<dbReference type="CDD" id="cd01335">
    <property type="entry name" value="Radical_SAM"/>
    <property type="match status" value="1"/>
</dbReference>
<evidence type="ECO:0000259" key="9">
    <source>
        <dbReference type="PROSITE" id="PS51449"/>
    </source>
</evidence>
<keyword evidence="4" id="KW-0808">Transferase</keyword>
<dbReference type="EMBL" id="AP024086">
    <property type="protein sequence ID" value="BCL60103.1"/>
    <property type="molecule type" value="Genomic_DNA"/>
</dbReference>
<dbReference type="KEGG" id="dbk:DGMP_07960"/>
<organism evidence="11 12">
    <name type="scientific">Desulfomarina profundi</name>
    <dbReference type="NCBI Taxonomy" id="2772557"/>
    <lineage>
        <taxon>Bacteria</taxon>
        <taxon>Pseudomonadati</taxon>
        <taxon>Thermodesulfobacteriota</taxon>
        <taxon>Desulfobulbia</taxon>
        <taxon>Desulfobulbales</taxon>
        <taxon>Desulfobulbaceae</taxon>
        <taxon>Desulfomarina</taxon>
    </lineage>
</organism>
<comment type="cofactor">
    <cofactor evidence="1">
        <name>[4Fe-4S] cluster</name>
        <dbReference type="ChEBI" id="CHEBI:49883"/>
    </cofactor>
</comment>
<keyword evidence="6" id="KW-0479">Metal-binding</keyword>
<dbReference type="PROSITE" id="PS01278">
    <property type="entry name" value="MTTASE_RADICAL"/>
    <property type="match status" value="1"/>
</dbReference>
<dbReference type="InterPro" id="IPR013848">
    <property type="entry name" value="Methylthiotransferase_N"/>
</dbReference>
<dbReference type="SFLD" id="SFLDG01082">
    <property type="entry name" value="B12-binding_domain_containing"/>
    <property type="match status" value="1"/>
</dbReference>
<keyword evidence="12" id="KW-1185">Reference proteome</keyword>
<gene>
    <name evidence="11" type="primary">mtaB</name>
    <name evidence="11" type="ORF">DGMP_07960</name>
</gene>
<dbReference type="InterPro" id="IPR006467">
    <property type="entry name" value="MiaB-like_bact"/>
</dbReference>
<evidence type="ECO:0000256" key="4">
    <source>
        <dbReference type="ARBA" id="ARBA00022679"/>
    </source>
</evidence>
<dbReference type="PROSITE" id="PS51918">
    <property type="entry name" value="RADICAL_SAM"/>
    <property type="match status" value="1"/>
</dbReference>
<evidence type="ECO:0000256" key="7">
    <source>
        <dbReference type="ARBA" id="ARBA00023004"/>
    </source>
</evidence>
<evidence type="ECO:0000256" key="1">
    <source>
        <dbReference type="ARBA" id="ARBA00001966"/>
    </source>
</evidence>
<feature type="domain" description="Radical SAM core" evidence="10">
    <location>
        <begin position="172"/>
        <end position="402"/>
    </location>
</feature>
<evidence type="ECO:0000313" key="11">
    <source>
        <dbReference type="EMBL" id="BCL60103.1"/>
    </source>
</evidence>
<dbReference type="PANTHER" id="PTHR11918:SF45">
    <property type="entry name" value="THREONYLCARBAMOYLADENOSINE TRNA METHYLTHIOTRANSFERASE"/>
    <property type="match status" value="1"/>
</dbReference>
<reference evidence="11" key="1">
    <citation type="submission" date="2020-09" db="EMBL/GenBank/DDBJ databases">
        <title>Desulfogranum mesoprofundum gen. nov., sp. nov., a novel mesophilic, sulfate-reducing chemolithoautotroph isolated from a deep-sea hydrothermal vent chimney in the Suiyo Seamount.</title>
        <authorList>
            <person name="Hashimoto Y."/>
            <person name="Nakagawa S."/>
        </authorList>
    </citation>
    <scope>NUCLEOTIDE SEQUENCE</scope>
    <source>
        <strain evidence="11">KT2</strain>
    </source>
</reference>
<dbReference type="InterPro" id="IPR007197">
    <property type="entry name" value="rSAM"/>
</dbReference>
<keyword evidence="5" id="KW-0949">S-adenosyl-L-methionine</keyword>
<sequence length="471" mass="53110">MMLFSDDRESSAKLNFDRNQVMGDLNFPLRKMKKKIFIKTLGCKVNQYESASFLTGFTEAGYSQVNGKDEADIVVINTCAVTAKAGAQSRQTIRQAARNNPDARIIVTGCFAEIGTDELKNDEVLKNRDIVFIGNSSKDTLVHTSTQGTSLPFLPGSIRETKTICHLPVKRFDDQARAWLRIQDGCESFCTYCIVPYTRGRSRSLSREEVINQAKIFEQQGHREIVLTGIHLGYYGRDLEAGTDLVSILDELSRTTPDVAYRISSLEPLEISDKLLSLMVERANIQPHLHIPLQSGNDEILKRMNRRYSTAQFREVLEKIRCNLPEAALGIDILAGFPGETDEQFEDGLNFLNSLPFTYLHVFPYSIRPGTVAAKFPNQVNGRTKEKRVARLQELSKQKKATFYASQLGRSLPVLVEGRRDRNGYLKGFTSNYVSVIFRGPDTFYHTRTTVQLVSLHGEHVLARPEEDNEG</sequence>
<evidence type="ECO:0000313" key="12">
    <source>
        <dbReference type="Proteomes" id="UP000826725"/>
    </source>
</evidence>
<accession>A0A8D5FF06</accession>
<evidence type="ECO:0000256" key="3">
    <source>
        <dbReference type="ARBA" id="ARBA00022490"/>
    </source>
</evidence>
<keyword evidence="3" id="KW-0963">Cytoplasm</keyword>
<dbReference type="PANTHER" id="PTHR11918">
    <property type="entry name" value="RADICAL SAM PROTEINS"/>
    <property type="match status" value="1"/>
</dbReference>
<dbReference type="RefSeq" id="WP_228856271.1">
    <property type="nucleotide sequence ID" value="NZ_AP024086.1"/>
</dbReference>
<dbReference type="GO" id="GO:0035598">
    <property type="term" value="F:tRNA (N(6)-L-threonylcarbamoyladenosine(37)-C(2))-methylthiotransferase activity"/>
    <property type="evidence" value="ECO:0007669"/>
    <property type="project" value="TreeGrafter"/>
</dbReference>
<keyword evidence="8" id="KW-0411">Iron-sulfur</keyword>
<dbReference type="AlphaFoldDB" id="A0A8D5FF06"/>
<dbReference type="Proteomes" id="UP000826725">
    <property type="component" value="Chromosome"/>
</dbReference>
<dbReference type="SMART" id="SM00729">
    <property type="entry name" value="Elp3"/>
    <property type="match status" value="1"/>
</dbReference>
<dbReference type="Pfam" id="PF00919">
    <property type="entry name" value="UPF0004"/>
    <property type="match status" value="1"/>
</dbReference>
<evidence type="ECO:0000256" key="2">
    <source>
        <dbReference type="ARBA" id="ARBA00022485"/>
    </source>
</evidence>
<protein>
    <submittedName>
        <fullName evidence="11">tRNA (N(6)-L-threonylcarbamoyladenosine(37)-C(2) )-methylthiotran sferase MtaB</fullName>
    </submittedName>
</protein>
<dbReference type="SFLD" id="SFLDS00029">
    <property type="entry name" value="Radical_SAM"/>
    <property type="match status" value="1"/>
</dbReference>
<dbReference type="NCBIfam" id="TIGR01579">
    <property type="entry name" value="MiaB-like-C"/>
    <property type="match status" value="1"/>
</dbReference>
<proteinExistence type="predicted"/>
<name>A0A8D5FF06_9BACT</name>
<dbReference type="Pfam" id="PF04055">
    <property type="entry name" value="Radical_SAM"/>
    <property type="match status" value="1"/>
</dbReference>
<keyword evidence="7" id="KW-0408">Iron</keyword>
<dbReference type="InterPro" id="IPR020612">
    <property type="entry name" value="Methylthiotransferase_CS"/>
</dbReference>
<dbReference type="NCBIfam" id="TIGR00089">
    <property type="entry name" value="MiaB/RimO family radical SAM methylthiotransferase"/>
    <property type="match status" value="1"/>
</dbReference>
<keyword evidence="2" id="KW-0004">4Fe-4S</keyword>
<dbReference type="SFLD" id="SFLDG01061">
    <property type="entry name" value="methylthiotransferase"/>
    <property type="match status" value="1"/>
</dbReference>
<evidence type="ECO:0000256" key="6">
    <source>
        <dbReference type="ARBA" id="ARBA00022723"/>
    </source>
</evidence>
<evidence type="ECO:0000259" key="10">
    <source>
        <dbReference type="PROSITE" id="PS51918"/>
    </source>
</evidence>
<dbReference type="InterPro" id="IPR006638">
    <property type="entry name" value="Elp3/MiaA/NifB-like_rSAM"/>
</dbReference>
<dbReference type="GO" id="GO:0051539">
    <property type="term" value="F:4 iron, 4 sulfur cluster binding"/>
    <property type="evidence" value="ECO:0007669"/>
    <property type="project" value="UniProtKB-KW"/>
</dbReference>